<keyword evidence="1" id="KW-0472">Membrane</keyword>
<dbReference type="EMBL" id="MN740161">
    <property type="protein sequence ID" value="QHT90862.1"/>
    <property type="molecule type" value="Genomic_DNA"/>
</dbReference>
<evidence type="ECO:0000313" key="2">
    <source>
        <dbReference type="EMBL" id="QHT90862.1"/>
    </source>
</evidence>
<dbReference type="AlphaFoldDB" id="A0A6C0ID98"/>
<accession>A0A6C0ID98</accession>
<dbReference type="InterPro" id="IPR013320">
    <property type="entry name" value="ConA-like_dom_sf"/>
</dbReference>
<organism evidence="2">
    <name type="scientific">viral metagenome</name>
    <dbReference type="NCBI Taxonomy" id="1070528"/>
    <lineage>
        <taxon>unclassified sequences</taxon>
        <taxon>metagenomes</taxon>
        <taxon>organismal metagenomes</taxon>
    </lineage>
</organism>
<keyword evidence="1" id="KW-1133">Transmembrane helix</keyword>
<evidence type="ECO:0000256" key="1">
    <source>
        <dbReference type="SAM" id="Phobius"/>
    </source>
</evidence>
<dbReference type="Pfam" id="PF13385">
    <property type="entry name" value="Laminin_G_3"/>
    <property type="match status" value="1"/>
</dbReference>
<keyword evidence="1" id="KW-0812">Transmembrane</keyword>
<proteinExistence type="predicted"/>
<name>A0A6C0ID98_9ZZZZ</name>
<sequence>MSDNSPFNSFSTSGRGTFGTREFLESNSLVAKFAFLLLVIIGFVILLRAGMSLLTWFLKPNPSPHLIDGMIDAQQMVIFPQDPSNNGAVTIYRSVDGRDGLEFTWSIWIFVNNLQTNAGIYKHIFSKGNSQLQSNGLIQPNNAPGLYIAPDTNALLLIMNTFNVINEEIVIPDIPLNKWFNVIIRCQGNKLDIYTNGTISRSINLSGVPKQNYGDVFVAMNGGFDGYISNLWYYNYALGTAAIQKIASNGPNTHMIGSTGMNDKMFNYLSMRWFFYGSGDQFNPAIDY</sequence>
<protein>
    <recommendedName>
        <fullName evidence="3">Lectin/glucanase superfamily protein</fullName>
    </recommendedName>
</protein>
<dbReference type="Gene3D" id="2.60.120.200">
    <property type="match status" value="1"/>
</dbReference>
<feature type="transmembrane region" description="Helical" evidence="1">
    <location>
        <begin position="33"/>
        <end position="58"/>
    </location>
</feature>
<dbReference type="SUPFAM" id="SSF49899">
    <property type="entry name" value="Concanavalin A-like lectins/glucanases"/>
    <property type="match status" value="1"/>
</dbReference>
<reference evidence="2" key="1">
    <citation type="journal article" date="2020" name="Nature">
        <title>Giant virus diversity and host interactions through global metagenomics.</title>
        <authorList>
            <person name="Schulz F."/>
            <person name="Roux S."/>
            <person name="Paez-Espino D."/>
            <person name="Jungbluth S."/>
            <person name="Walsh D.A."/>
            <person name="Denef V.J."/>
            <person name="McMahon K.D."/>
            <person name="Konstantinidis K.T."/>
            <person name="Eloe-Fadrosh E.A."/>
            <person name="Kyrpides N.C."/>
            <person name="Woyke T."/>
        </authorList>
    </citation>
    <scope>NUCLEOTIDE SEQUENCE</scope>
    <source>
        <strain evidence="2">GVMAG-M-3300023184-72</strain>
    </source>
</reference>
<evidence type="ECO:0008006" key="3">
    <source>
        <dbReference type="Google" id="ProtNLM"/>
    </source>
</evidence>